<keyword evidence="1" id="KW-1133">Transmembrane helix</keyword>
<organism evidence="2 3">
    <name type="scientific">Hymenoscyphus fraxineus</name>
    <dbReference type="NCBI Taxonomy" id="746836"/>
    <lineage>
        <taxon>Eukaryota</taxon>
        <taxon>Fungi</taxon>
        <taxon>Dikarya</taxon>
        <taxon>Ascomycota</taxon>
        <taxon>Pezizomycotina</taxon>
        <taxon>Leotiomycetes</taxon>
        <taxon>Helotiales</taxon>
        <taxon>Helotiaceae</taxon>
        <taxon>Hymenoscyphus</taxon>
    </lineage>
</organism>
<reference evidence="2" key="1">
    <citation type="submission" date="2021-07" db="EMBL/GenBank/DDBJ databases">
        <authorList>
            <person name="Durling M."/>
        </authorList>
    </citation>
    <scope>NUCLEOTIDE SEQUENCE</scope>
</reference>
<dbReference type="EMBL" id="CAJVRL010000081">
    <property type="protein sequence ID" value="CAG8958210.1"/>
    <property type="molecule type" value="Genomic_DNA"/>
</dbReference>
<evidence type="ECO:0000313" key="2">
    <source>
        <dbReference type="EMBL" id="CAG8958210.1"/>
    </source>
</evidence>
<dbReference type="AlphaFoldDB" id="A0A9N9L116"/>
<keyword evidence="1" id="KW-0472">Membrane</keyword>
<feature type="transmembrane region" description="Helical" evidence="1">
    <location>
        <begin position="16"/>
        <end position="37"/>
    </location>
</feature>
<keyword evidence="1" id="KW-0812">Transmembrane</keyword>
<evidence type="ECO:0000313" key="3">
    <source>
        <dbReference type="Proteomes" id="UP000696280"/>
    </source>
</evidence>
<proteinExistence type="predicted"/>
<gene>
    <name evidence="2" type="ORF">HYFRA_00000563</name>
</gene>
<comment type="caution">
    <text evidence="2">The sequence shown here is derived from an EMBL/GenBank/DDBJ whole genome shotgun (WGS) entry which is preliminary data.</text>
</comment>
<dbReference type="OrthoDB" id="5393606at2759"/>
<evidence type="ECO:0000256" key="1">
    <source>
        <dbReference type="SAM" id="Phobius"/>
    </source>
</evidence>
<feature type="transmembrane region" description="Helical" evidence="1">
    <location>
        <begin position="62"/>
        <end position="83"/>
    </location>
</feature>
<keyword evidence="3" id="KW-1185">Reference proteome</keyword>
<name>A0A9N9L116_9HELO</name>
<sequence>MSANELHIPFVGPGEVLAAGIILPMVGCCVVALRLWLRSIQKTKVGPDDYTIAMSLVRTHEWFPYSFKLFVMGMGICVVYGKFPY</sequence>
<accession>A0A9N9L116</accession>
<dbReference type="Proteomes" id="UP000696280">
    <property type="component" value="Unassembled WGS sequence"/>
</dbReference>
<protein>
    <submittedName>
        <fullName evidence="2">Uncharacterized protein</fullName>
    </submittedName>
</protein>